<dbReference type="Pfam" id="PF20911">
    <property type="entry name" value="GP7"/>
    <property type="match status" value="1"/>
</dbReference>
<organism evidence="1 2">
    <name type="scientific">Candidatus Ornithospirochaeta stercoravium</name>
    <dbReference type="NCBI Taxonomy" id="2840897"/>
    <lineage>
        <taxon>Bacteria</taxon>
        <taxon>Pseudomonadati</taxon>
        <taxon>Spirochaetota</taxon>
        <taxon>Spirochaetia</taxon>
        <taxon>Spirochaetales</taxon>
        <taxon>Spirochaetaceae</taxon>
        <taxon>Spirochaetaceae incertae sedis</taxon>
        <taxon>Candidatus Ornithospirochaeta</taxon>
    </lineage>
</organism>
<dbReference type="EMBL" id="JADIMF010000145">
    <property type="protein sequence ID" value="MBO8469861.1"/>
    <property type="molecule type" value="Genomic_DNA"/>
</dbReference>
<dbReference type="AlphaFoldDB" id="A0A9D9NDT9"/>
<dbReference type="Proteomes" id="UP000810292">
    <property type="component" value="Unassembled WGS sequence"/>
</dbReference>
<evidence type="ECO:0000313" key="1">
    <source>
        <dbReference type="EMBL" id="MBO8469861.1"/>
    </source>
</evidence>
<gene>
    <name evidence="1" type="ORF">IAA72_08770</name>
</gene>
<evidence type="ECO:0008006" key="3">
    <source>
        <dbReference type="Google" id="ProtNLM"/>
    </source>
</evidence>
<sequence length="318" mass="34896">MVTFSTEKMNLMEAYRRAGYENPELLIGELLETNDLLRTAATAPANKGFYNETLRAVKLGAGKVTKINGGIPDISSKTDKVSDPVISFEGASYVDIRIFDGVEDLDATRNSEDAMNLAGFSNSWNDVLLRGTPKDAAGYTGLMARRAKKSDAQVIDMAGTDNLTSAYLIEWGNIGTRLLYAKHSTPGISSVDMGKVKVDAQDGSGKYWAFERDYKIYFGLSVRTENSLWRIANIDITGTPTKALLENIIKIKNKLPSKGRTGFLYCNSDVKSLIEILTLDTATNVRTVEIENYGPVTRFGNIPIMTMDAIDSDEAQVV</sequence>
<protein>
    <recommendedName>
        <fullName evidence="3">Phage capsid protein</fullName>
    </recommendedName>
</protein>
<comment type="caution">
    <text evidence="1">The sequence shown here is derived from an EMBL/GenBank/DDBJ whole genome shotgun (WGS) entry which is preliminary data.</text>
</comment>
<accession>A0A9D9NDT9</accession>
<name>A0A9D9NDT9_9SPIO</name>
<dbReference type="NCBIfam" id="NF045672">
    <property type="entry name" value="MCP_gp7_epsi_15"/>
    <property type="match status" value="1"/>
</dbReference>
<proteinExistence type="predicted"/>
<dbReference type="InterPro" id="IPR048813">
    <property type="entry name" value="GP7-like"/>
</dbReference>
<reference evidence="1" key="2">
    <citation type="journal article" date="2021" name="PeerJ">
        <title>Extensive microbial diversity within the chicken gut microbiome revealed by metagenomics and culture.</title>
        <authorList>
            <person name="Gilroy R."/>
            <person name="Ravi A."/>
            <person name="Getino M."/>
            <person name="Pursley I."/>
            <person name="Horton D.L."/>
            <person name="Alikhan N.F."/>
            <person name="Baker D."/>
            <person name="Gharbi K."/>
            <person name="Hall N."/>
            <person name="Watson M."/>
            <person name="Adriaenssens E.M."/>
            <person name="Foster-Nyarko E."/>
            <person name="Jarju S."/>
            <person name="Secka A."/>
            <person name="Antonio M."/>
            <person name="Oren A."/>
            <person name="Chaudhuri R.R."/>
            <person name="La Ragione R."/>
            <person name="Hildebrand F."/>
            <person name="Pallen M.J."/>
        </authorList>
    </citation>
    <scope>NUCLEOTIDE SEQUENCE</scope>
    <source>
        <strain evidence="1">14700</strain>
    </source>
</reference>
<reference evidence="1" key="1">
    <citation type="submission" date="2020-10" db="EMBL/GenBank/DDBJ databases">
        <authorList>
            <person name="Gilroy R."/>
        </authorList>
    </citation>
    <scope>NUCLEOTIDE SEQUENCE</scope>
    <source>
        <strain evidence="1">14700</strain>
    </source>
</reference>
<evidence type="ECO:0000313" key="2">
    <source>
        <dbReference type="Proteomes" id="UP000810292"/>
    </source>
</evidence>